<dbReference type="Pfam" id="PF13450">
    <property type="entry name" value="NAD_binding_8"/>
    <property type="match status" value="1"/>
</dbReference>
<keyword evidence="5" id="KW-0521">NADP</keyword>
<accession>A0ABN2NID0</accession>
<comment type="cofactor">
    <cofactor evidence="1">
        <name>FAD</name>
        <dbReference type="ChEBI" id="CHEBI:57692"/>
    </cofactor>
</comment>
<proteinExistence type="inferred from homology"/>
<dbReference type="Gene3D" id="3.50.50.60">
    <property type="entry name" value="FAD/NAD(P)-binding domain"/>
    <property type="match status" value="2"/>
</dbReference>
<name>A0ABN2NID0_9PSEU</name>
<keyword evidence="6" id="KW-0560">Oxidoreductase</keyword>
<organism evidence="8 9">
    <name type="scientific">Pseudonocardia ailaonensis</name>
    <dbReference type="NCBI Taxonomy" id="367279"/>
    <lineage>
        <taxon>Bacteria</taxon>
        <taxon>Bacillati</taxon>
        <taxon>Actinomycetota</taxon>
        <taxon>Actinomycetes</taxon>
        <taxon>Pseudonocardiales</taxon>
        <taxon>Pseudonocardiaceae</taxon>
        <taxon>Pseudonocardia</taxon>
    </lineage>
</organism>
<dbReference type="SUPFAM" id="SSF51905">
    <property type="entry name" value="FAD/NAD(P)-binding domain"/>
    <property type="match status" value="2"/>
</dbReference>
<dbReference type="InterPro" id="IPR050775">
    <property type="entry name" value="FAD-binding_Monooxygenases"/>
</dbReference>
<evidence type="ECO:0000256" key="6">
    <source>
        <dbReference type="ARBA" id="ARBA00023002"/>
    </source>
</evidence>
<dbReference type="PANTHER" id="PTHR43098">
    <property type="entry name" value="L-ORNITHINE N(5)-MONOOXYGENASE-RELATED"/>
    <property type="match status" value="1"/>
</dbReference>
<dbReference type="PRINTS" id="PR00469">
    <property type="entry name" value="PNDRDTASEII"/>
</dbReference>
<dbReference type="RefSeq" id="WP_344423706.1">
    <property type="nucleotide sequence ID" value="NZ_BAAAQK010000023.1"/>
</dbReference>
<dbReference type="InterPro" id="IPR036188">
    <property type="entry name" value="FAD/NAD-bd_sf"/>
</dbReference>
<evidence type="ECO:0000313" key="9">
    <source>
        <dbReference type="Proteomes" id="UP001500449"/>
    </source>
</evidence>
<evidence type="ECO:0000256" key="2">
    <source>
        <dbReference type="ARBA" id="ARBA00010139"/>
    </source>
</evidence>
<evidence type="ECO:0000256" key="4">
    <source>
        <dbReference type="ARBA" id="ARBA00022827"/>
    </source>
</evidence>
<evidence type="ECO:0000313" key="8">
    <source>
        <dbReference type="EMBL" id="GAA1868856.1"/>
    </source>
</evidence>
<evidence type="ECO:0000256" key="3">
    <source>
        <dbReference type="ARBA" id="ARBA00022630"/>
    </source>
</evidence>
<keyword evidence="4" id="KW-0274">FAD</keyword>
<sequence>MSGHQPATVPGDHLDVVIVGGGPSGLLQLHHLREAGLSVRLYEQGEGVGGSWYWCRYPGCRFDSESYTYAYTFSEELLKEWDFRELYSARADTERYFNHVADEFGLRADIRLGAEVTSAVYDDAAATWSLGFADGSRATCSILVTAVGHLSAAYAPDIAGIEDFRGTWLHTGRWPADGVDLAGKRVGVIGTGASGVQLVTSIASEVGHLSVFQRTATYCVPLRNKAITAEYMDELRSRYDEIFETCSTTPTAFPYAAAYGPAMEYSAQERHEVYERLWQEPGYKKWLAGFSDTMKPGPANEDYAEFVRGKIRERLGSPELVEKLVPYDHPFGAKRIPCEDGYYEVFNQSNVDLVDVRANPITHLVAEGAVTADGVLHELDVLVFATGYDAFTGALTTLDFRGSGGLTLQEKFRDGPRSYLGVMSAGFPNWFNVTAPGNFVRGLEPLVEWVTRCIAHVLQGGHRSIEAEQGAEDAWIERINSANELRLQARADSYFTGANIPGKARGVLTSPDSVPDGVAMRNEVAADGYRGFRLG</sequence>
<protein>
    <submittedName>
        <fullName evidence="8">NAD(P)/FAD-dependent oxidoreductase</fullName>
    </submittedName>
</protein>
<gene>
    <name evidence="8" type="ORF">GCM10009836_56730</name>
</gene>
<keyword evidence="7" id="KW-0503">Monooxygenase</keyword>
<keyword evidence="9" id="KW-1185">Reference proteome</keyword>
<comment type="similarity">
    <text evidence="2">Belongs to the FAD-binding monooxygenase family.</text>
</comment>
<dbReference type="EMBL" id="BAAAQK010000023">
    <property type="protein sequence ID" value="GAA1868856.1"/>
    <property type="molecule type" value="Genomic_DNA"/>
</dbReference>
<comment type="caution">
    <text evidence="8">The sequence shown here is derived from an EMBL/GenBank/DDBJ whole genome shotgun (WGS) entry which is preliminary data.</text>
</comment>
<reference evidence="8 9" key="1">
    <citation type="journal article" date="2019" name="Int. J. Syst. Evol. Microbiol.">
        <title>The Global Catalogue of Microorganisms (GCM) 10K type strain sequencing project: providing services to taxonomists for standard genome sequencing and annotation.</title>
        <authorList>
            <consortium name="The Broad Institute Genomics Platform"/>
            <consortium name="The Broad Institute Genome Sequencing Center for Infectious Disease"/>
            <person name="Wu L."/>
            <person name="Ma J."/>
        </authorList>
    </citation>
    <scope>NUCLEOTIDE SEQUENCE [LARGE SCALE GENOMIC DNA]</scope>
    <source>
        <strain evidence="8 9">JCM 16009</strain>
    </source>
</reference>
<evidence type="ECO:0000256" key="5">
    <source>
        <dbReference type="ARBA" id="ARBA00022857"/>
    </source>
</evidence>
<dbReference type="PANTHER" id="PTHR43098:SF3">
    <property type="entry name" value="L-ORNITHINE N(5)-MONOOXYGENASE-RELATED"/>
    <property type="match status" value="1"/>
</dbReference>
<evidence type="ECO:0000256" key="1">
    <source>
        <dbReference type="ARBA" id="ARBA00001974"/>
    </source>
</evidence>
<dbReference type="Proteomes" id="UP001500449">
    <property type="component" value="Unassembled WGS sequence"/>
</dbReference>
<keyword evidence="3" id="KW-0285">Flavoprotein</keyword>
<evidence type="ECO:0000256" key="7">
    <source>
        <dbReference type="ARBA" id="ARBA00023033"/>
    </source>
</evidence>